<dbReference type="GO" id="GO:0050566">
    <property type="term" value="F:asparaginyl-tRNA synthase (glutamine-hydrolyzing) activity"/>
    <property type="evidence" value="ECO:0007669"/>
    <property type="project" value="RHEA"/>
</dbReference>
<evidence type="ECO:0000256" key="5">
    <source>
        <dbReference type="ARBA" id="ARBA00022741"/>
    </source>
</evidence>
<dbReference type="InterPro" id="IPR004413">
    <property type="entry name" value="GatB"/>
</dbReference>
<protein>
    <recommendedName>
        <fullName evidence="3 11">Aspartyl/glutamyl-tRNA(Asn/Gln) amidotransferase subunit B</fullName>
        <shortName evidence="11">Asp/Glu-ADT subunit B</shortName>
        <ecNumber evidence="11">6.3.5.-</ecNumber>
    </recommendedName>
</protein>
<dbReference type="SMART" id="SM00845">
    <property type="entry name" value="GatB_Yqey"/>
    <property type="match status" value="1"/>
</dbReference>
<dbReference type="InterPro" id="IPR018027">
    <property type="entry name" value="Asn/Gln_amidotransferase"/>
</dbReference>
<evidence type="ECO:0000256" key="3">
    <source>
        <dbReference type="ARBA" id="ARBA00016923"/>
    </source>
</evidence>
<dbReference type="OrthoDB" id="9804078at2"/>
<dbReference type="InterPro" id="IPR006075">
    <property type="entry name" value="Asn/Gln-tRNA_Trfase_suB/E_cat"/>
</dbReference>
<dbReference type="HAMAP" id="MF_00121">
    <property type="entry name" value="GatB"/>
    <property type="match status" value="1"/>
</dbReference>
<keyword evidence="7 11" id="KW-0648">Protein biosynthesis</keyword>
<dbReference type="InterPro" id="IPR017958">
    <property type="entry name" value="Gln-tRNA_amidoTrfase_suB_CS"/>
</dbReference>
<dbReference type="RefSeq" id="WP_031566114.1">
    <property type="nucleotide sequence ID" value="NZ_CAAAIS010000010.1"/>
</dbReference>
<reference evidence="13 14" key="1">
    <citation type="submission" date="2018-06" db="EMBL/GenBank/DDBJ databases">
        <authorList>
            <consortium name="Pathogen Informatics"/>
            <person name="Doyle S."/>
        </authorList>
    </citation>
    <scope>NUCLEOTIDE SEQUENCE [LARGE SCALE GENOMIC DNA]</scope>
    <source>
        <strain evidence="13 14">NCTC11532</strain>
    </source>
</reference>
<evidence type="ECO:0000259" key="12">
    <source>
        <dbReference type="SMART" id="SM00845"/>
    </source>
</evidence>
<dbReference type="FunFam" id="1.10.10.410:FF:000001">
    <property type="entry name" value="Aspartyl/glutamyl-tRNA(Asn/Gln) amidotransferase subunit B"/>
    <property type="match status" value="1"/>
</dbReference>
<comment type="function">
    <text evidence="8 11">Allows the formation of correctly charged Asn-tRNA(Asn) or Gln-tRNA(Gln) through the transamidation of misacylated Asp-tRNA(Asn) or Glu-tRNA(Gln) in organisms which lack either or both of asparaginyl-tRNA or glutaminyl-tRNA synthetases. The reaction takes place in the presence of glutamine and ATP through an activated phospho-Asp-tRNA(Asn) or phospho-Glu-tRNA(Gln).</text>
</comment>
<dbReference type="SUPFAM" id="SSF55931">
    <property type="entry name" value="Glutamine synthetase/guanido kinase"/>
    <property type="match status" value="1"/>
</dbReference>
<dbReference type="InterPro" id="IPR003789">
    <property type="entry name" value="Asn/Gln_tRNA_amidoTrase-B-like"/>
</dbReference>
<dbReference type="SUPFAM" id="SSF89095">
    <property type="entry name" value="GatB/YqeY motif"/>
    <property type="match status" value="1"/>
</dbReference>
<comment type="similarity">
    <text evidence="1 11">Belongs to the GatB/GatE family. GatB subfamily.</text>
</comment>
<dbReference type="Proteomes" id="UP000255297">
    <property type="component" value="Unassembled WGS sequence"/>
</dbReference>
<evidence type="ECO:0000256" key="9">
    <source>
        <dbReference type="ARBA" id="ARBA00047380"/>
    </source>
</evidence>
<dbReference type="NCBIfam" id="NF004012">
    <property type="entry name" value="PRK05477.1-2"/>
    <property type="match status" value="1"/>
</dbReference>
<dbReference type="PANTHER" id="PTHR11659">
    <property type="entry name" value="GLUTAMYL-TRNA GLN AMIDOTRANSFERASE SUBUNIT B MITOCHONDRIAL AND PROKARYOTIC PET112-RELATED"/>
    <property type="match status" value="1"/>
</dbReference>
<evidence type="ECO:0000313" key="13">
    <source>
        <dbReference type="EMBL" id="STY29110.1"/>
    </source>
</evidence>
<keyword evidence="6 11" id="KW-0067">ATP-binding</keyword>
<dbReference type="InterPro" id="IPR014746">
    <property type="entry name" value="Gln_synth/guanido_kin_cat_dom"/>
</dbReference>
<keyword evidence="14" id="KW-1185">Reference proteome</keyword>
<name>A0A378LRW2_9GAMM</name>
<evidence type="ECO:0000256" key="8">
    <source>
        <dbReference type="ARBA" id="ARBA00024799"/>
    </source>
</evidence>
<evidence type="ECO:0000256" key="10">
    <source>
        <dbReference type="ARBA" id="ARBA00047913"/>
    </source>
</evidence>
<evidence type="ECO:0000256" key="6">
    <source>
        <dbReference type="ARBA" id="ARBA00022840"/>
    </source>
</evidence>
<feature type="domain" description="Asn/Gln amidotransferase" evidence="12">
    <location>
        <begin position="328"/>
        <end position="476"/>
    </location>
</feature>
<dbReference type="STRING" id="1122170.GCA_000701265_01193"/>
<dbReference type="Pfam" id="PF02637">
    <property type="entry name" value="GatB_Yqey"/>
    <property type="match status" value="1"/>
</dbReference>
<proteinExistence type="inferred from homology"/>
<keyword evidence="4 11" id="KW-0436">Ligase</keyword>
<comment type="catalytic activity">
    <reaction evidence="10 11">
        <text>L-glutamyl-tRNA(Gln) + L-glutamine + ATP + H2O = L-glutaminyl-tRNA(Gln) + L-glutamate + ADP + phosphate + H(+)</text>
        <dbReference type="Rhea" id="RHEA:17521"/>
        <dbReference type="Rhea" id="RHEA-COMP:9681"/>
        <dbReference type="Rhea" id="RHEA-COMP:9684"/>
        <dbReference type="ChEBI" id="CHEBI:15377"/>
        <dbReference type="ChEBI" id="CHEBI:15378"/>
        <dbReference type="ChEBI" id="CHEBI:29985"/>
        <dbReference type="ChEBI" id="CHEBI:30616"/>
        <dbReference type="ChEBI" id="CHEBI:43474"/>
        <dbReference type="ChEBI" id="CHEBI:58359"/>
        <dbReference type="ChEBI" id="CHEBI:78520"/>
        <dbReference type="ChEBI" id="CHEBI:78521"/>
        <dbReference type="ChEBI" id="CHEBI:456216"/>
    </reaction>
</comment>
<evidence type="ECO:0000313" key="14">
    <source>
        <dbReference type="Proteomes" id="UP000255297"/>
    </source>
</evidence>
<comment type="catalytic activity">
    <reaction evidence="9 11">
        <text>L-aspartyl-tRNA(Asn) + L-glutamine + ATP + H2O = L-asparaginyl-tRNA(Asn) + L-glutamate + ADP + phosphate + 2 H(+)</text>
        <dbReference type="Rhea" id="RHEA:14513"/>
        <dbReference type="Rhea" id="RHEA-COMP:9674"/>
        <dbReference type="Rhea" id="RHEA-COMP:9677"/>
        <dbReference type="ChEBI" id="CHEBI:15377"/>
        <dbReference type="ChEBI" id="CHEBI:15378"/>
        <dbReference type="ChEBI" id="CHEBI:29985"/>
        <dbReference type="ChEBI" id="CHEBI:30616"/>
        <dbReference type="ChEBI" id="CHEBI:43474"/>
        <dbReference type="ChEBI" id="CHEBI:58359"/>
        <dbReference type="ChEBI" id="CHEBI:78515"/>
        <dbReference type="ChEBI" id="CHEBI:78516"/>
        <dbReference type="ChEBI" id="CHEBI:456216"/>
    </reaction>
</comment>
<evidence type="ECO:0000256" key="1">
    <source>
        <dbReference type="ARBA" id="ARBA00005306"/>
    </source>
</evidence>
<evidence type="ECO:0000256" key="7">
    <source>
        <dbReference type="ARBA" id="ARBA00022917"/>
    </source>
</evidence>
<comment type="subunit">
    <text evidence="2 11">Heterotrimer of A, B and C subunits.</text>
</comment>
<dbReference type="EC" id="6.3.5.-" evidence="11"/>
<keyword evidence="5 11" id="KW-0547">Nucleotide-binding</keyword>
<dbReference type="InterPro" id="IPR023168">
    <property type="entry name" value="GatB_Yqey_C_2"/>
</dbReference>
<dbReference type="InterPro" id="IPR017959">
    <property type="entry name" value="Asn/Gln-tRNA_amidoTrfase_suB/E"/>
</dbReference>
<dbReference type="Pfam" id="PF02934">
    <property type="entry name" value="GatB_N"/>
    <property type="match status" value="1"/>
</dbReference>
<dbReference type="Gene3D" id="1.10.10.410">
    <property type="match status" value="1"/>
</dbReference>
<dbReference type="GO" id="GO:0050567">
    <property type="term" value="F:glutaminyl-tRNA synthase (glutamine-hydrolyzing) activity"/>
    <property type="evidence" value="ECO:0007669"/>
    <property type="project" value="UniProtKB-UniRule"/>
</dbReference>
<gene>
    <name evidence="11 13" type="primary">gatB</name>
    <name evidence="13" type="ORF">NCTC11532_01293</name>
</gene>
<dbReference type="NCBIfam" id="NF004014">
    <property type="entry name" value="PRK05477.1-4"/>
    <property type="match status" value="1"/>
</dbReference>
<accession>A0A378LRW2</accession>
<evidence type="ECO:0000256" key="4">
    <source>
        <dbReference type="ARBA" id="ARBA00022598"/>
    </source>
</evidence>
<keyword evidence="13" id="KW-0808">Transferase</keyword>
<dbReference type="AlphaFoldDB" id="A0A378LRW2"/>
<evidence type="ECO:0000256" key="11">
    <source>
        <dbReference type="HAMAP-Rule" id="MF_00121"/>
    </source>
</evidence>
<dbReference type="GO" id="GO:0005524">
    <property type="term" value="F:ATP binding"/>
    <property type="evidence" value="ECO:0007669"/>
    <property type="project" value="UniProtKB-KW"/>
</dbReference>
<dbReference type="PROSITE" id="PS01234">
    <property type="entry name" value="GATB"/>
    <property type="match status" value="1"/>
</dbReference>
<dbReference type="NCBIfam" id="TIGR00133">
    <property type="entry name" value="gatB"/>
    <property type="match status" value="1"/>
</dbReference>
<dbReference type="EMBL" id="UGPB01000001">
    <property type="protein sequence ID" value="STY29110.1"/>
    <property type="molecule type" value="Genomic_DNA"/>
</dbReference>
<organism evidence="13 14">
    <name type="scientific">Legionella wadsworthii</name>
    <dbReference type="NCBI Taxonomy" id="28088"/>
    <lineage>
        <taxon>Bacteria</taxon>
        <taxon>Pseudomonadati</taxon>
        <taxon>Pseudomonadota</taxon>
        <taxon>Gammaproteobacteria</taxon>
        <taxon>Legionellales</taxon>
        <taxon>Legionellaceae</taxon>
        <taxon>Legionella</taxon>
    </lineage>
</organism>
<sequence>MEWDTVIGLEVHIQLKTKSKLFSGAPTAYGSAPNSQTCFIDAGFPGVLPVLNQEAVIMAIQFGLAIQAEINDQSVFERKNYFYPDLPKGYQISQFQKPIVSNGKLTISLNDDTLKDILIVRAHLEEDAGKSLHGIHSGYSGIDLNRAGTPLLEIVTAPCLFSSHEAVSYLRKLHQLVQFLEICDGNMQEGSFRCDVNLSLKPKGSSVLGTRTELKNLNSFRYIEKAISYEQSRQQDLLENGKQVIQETRLYNPDSHSTHAMRSKENENDYRYFPDPDLLPIQVTSSLIEKIKNSLPDLPDKIYSELKKVSSLKEEDIHFILSSPATYKFYNSIHSQSHATEKMIINWLKGQYAAALNEANLTFETPRVSAELMANLLNKLHDNILSLNHARAIFALLWSGESDIDAIIEREGYHQINDTAAWEEMIIQLIQQYPEQAADYRAGKEKLLAFFVGQIMKQTQGKANPEQINTLLKKHLAGKE</sequence>
<dbReference type="GO" id="GO:0070681">
    <property type="term" value="P:glutaminyl-tRNAGln biosynthesis via transamidation"/>
    <property type="evidence" value="ECO:0007669"/>
    <property type="project" value="TreeGrafter"/>
</dbReference>
<evidence type="ECO:0000256" key="2">
    <source>
        <dbReference type="ARBA" id="ARBA00011123"/>
    </source>
</evidence>
<dbReference type="GO" id="GO:0016740">
    <property type="term" value="F:transferase activity"/>
    <property type="evidence" value="ECO:0007669"/>
    <property type="project" value="UniProtKB-KW"/>
</dbReference>
<dbReference type="PANTHER" id="PTHR11659:SF0">
    <property type="entry name" value="GLUTAMYL-TRNA(GLN) AMIDOTRANSFERASE SUBUNIT B, MITOCHONDRIAL"/>
    <property type="match status" value="1"/>
</dbReference>
<dbReference type="GO" id="GO:0006412">
    <property type="term" value="P:translation"/>
    <property type="evidence" value="ECO:0007669"/>
    <property type="project" value="UniProtKB-UniRule"/>
</dbReference>